<dbReference type="PROSITE" id="PS51257">
    <property type="entry name" value="PROKAR_LIPOPROTEIN"/>
    <property type="match status" value="1"/>
</dbReference>
<protein>
    <recommendedName>
        <fullName evidence="3">Lipoprotein</fullName>
    </recommendedName>
</protein>
<reference evidence="1 2" key="1">
    <citation type="journal article" date="2013" name="J. Microbiol.">
        <title>Mucilaginibacter ginsenosidivorax sp. nov., with ginsenoside converting activity isolated from sediment.</title>
        <authorList>
            <person name="Kim J.K."/>
            <person name="Choi T.E."/>
            <person name="Liu Q.M."/>
            <person name="Park H.Y."/>
            <person name="Yi T.H."/>
            <person name="Yoon M.H."/>
            <person name="Kim S.C."/>
            <person name="Im W.T."/>
        </authorList>
    </citation>
    <scope>NUCLEOTIDE SEQUENCE [LARGE SCALE GENOMIC DNA]</scope>
    <source>
        <strain evidence="1 2">KHI28</strain>
    </source>
</reference>
<name>A0A5B8VUL6_9SPHI</name>
<keyword evidence="2" id="KW-1185">Reference proteome</keyword>
<dbReference type="OrthoDB" id="122373at117747"/>
<organism evidence="1 2">
    <name type="scientific">Mucilaginibacter ginsenosidivorax</name>
    <dbReference type="NCBI Taxonomy" id="862126"/>
    <lineage>
        <taxon>Bacteria</taxon>
        <taxon>Pseudomonadati</taxon>
        <taxon>Bacteroidota</taxon>
        <taxon>Sphingobacteriia</taxon>
        <taxon>Sphingobacteriales</taxon>
        <taxon>Sphingobacteriaceae</taxon>
        <taxon>Mucilaginibacter</taxon>
    </lineage>
</organism>
<evidence type="ECO:0008006" key="3">
    <source>
        <dbReference type="Google" id="ProtNLM"/>
    </source>
</evidence>
<dbReference type="Proteomes" id="UP000321362">
    <property type="component" value="Chromosome"/>
</dbReference>
<evidence type="ECO:0000313" key="1">
    <source>
        <dbReference type="EMBL" id="QEC75277.1"/>
    </source>
</evidence>
<dbReference type="EMBL" id="CP042437">
    <property type="protein sequence ID" value="QEC75277.1"/>
    <property type="molecule type" value="Genomic_DNA"/>
</dbReference>
<sequence length="170" mass="19356">MPAFTKIIAICLLTLSACSSSPRKNPAKNQHKKVLAAHEYINTRLSGTGKIPREVFIVDSTAAVFTILDTTEIQKRHKASTDEEFYAGADDQVFYTSEARTFLKKQPVKIIELDPAYKYLEFKQANGVVHRIKLDTVAFISNLYFFNPQKQSHNVDMLDVEAEYKKYFGK</sequence>
<dbReference type="AlphaFoldDB" id="A0A5B8VUL6"/>
<gene>
    <name evidence="1" type="ORF">FSB76_04735</name>
</gene>
<dbReference type="KEGG" id="mgk:FSB76_04735"/>
<proteinExistence type="predicted"/>
<accession>A0A5B8VUL6</accession>
<dbReference type="RefSeq" id="WP_147052431.1">
    <property type="nucleotide sequence ID" value="NZ_CP042437.1"/>
</dbReference>
<evidence type="ECO:0000313" key="2">
    <source>
        <dbReference type="Proteomes" id="UP000321362"/>
    </source>
</evidence>